<name>A0A1I2RW03_9BACL</name>
<proteinExistence type="predicted"/>
<sequence>MFLSSRSFRLIEYRAGPARVLTPAEPLTHTFIVDRTGDNDFVIFSNRQDLQRLGWLWSVAARCRGSLIYLPTRKNPLSHYLKRQGLEKGLDLVLLHHHLQFPLKDWKRIRSRLKRGKLHSIDAASVRSDIARSLNPLPRDFDRLWHERPHDRLHAEKRFETLFLVGSFRVFRYMIGSFIDLARTGPRFSDPGRYHDHVHLDSFLKTDLGAPDYISLTVDYYDQKLWGE</sequence>
<dbReference type="Proteomes" id="UP000198661">
    <property type="component" value="Unassembled WGS sequence"/>
</dbReference>
<organism evidence="1 2">
    <name type="scientific">Planifilum fulgidum</name>
    <dbReference type="NCBI Taxonomy" id="201973"/>
    <lineage>
        <taxon>Bacteria</taxon>
        <taxon>Bacillati</taxon>
        <taxon>Bacillota</taxon>
        <taxon>Bacilli</taxon>
        <taxon>Bacillales</taxon>
        <taxon>Thermoactinomycetaceae</taxon>
        <taxon>Planifilum</taxon>
    </lineage>
</organism>
<dbReference type="EMBL" id="FOOK01000033">
    <property type="protein sequence ID" value="SFG42827.1"/>
    <property type="molecule type" value="Genomic_DNA"/>
</dbReference>
<evidence type="ECO:0000313" key="1">
    <source>
        <dbReference type="EMBL" id="SFG42827.1"/>
    </source>
</evidence>
<accession>A0A1I2RW03</accession>
<dbReference type="AlphaFoldDB" id="A0A1I2RW03"/>
<keyword evidence="2" id="KW-1185">Reference proteome</keyword>
<reference evidence="1 2" key="1">
    <citation type="submission" date="2016-10" db="EMBL/GenBank/DDBJ databases">
        <authorList>
            <person name="de Groot N.N."/>
        </authorList>
    </citation>
    <scope>NUCLEOTIDE SEQUENCE [LARGE SCALE GENOMIC DNA]</scope>
    <source>
        <strain evidence="1 2">DSM 44945</strain>
    </source>
</reference>
<evidence type="ECO:0000313" key="2">
    <source>
        <dbReference type="Proteomes" id="UP000198661"/>
    </source>
</evidence>
<protein>
    <submittedName>
        <fullName evidence="1">Uncharacterized protein</fullName>
    </submittedName>
</protein>
<dbReference type="STRING" id="201973.SAMN04488025_13315"/>
<gene>
    <name evidence="1" type="ORF">SAMN04488025_13315</name>
</gene>